<dbReference type="Proteomes" id="UP001223802">
    <property type="component" value="Chromosome"/>
</dbReference>
<dbReference type="KEGG" id="ope:PU634_05185"/>
<accession>A0AA50KRR0</accession>
<dbReference type="RefSeq" id="WP_306762997.1">
    <property type="nucleotide sequence ID" value="NZ_CP118224.1"/>
</dbReference>
<gene>
    <name evidence="1" type="ORF">PU634_05185</name>
</gene>
<dbReference type="EMBL" id="CP118224">
    <property type="protein sequence ID" value="WMC11762.1"/>
    <property type="molecule type" value="Genomic_DNA"/>
</dbReference>
<reference evidence="1 2" key="1">
    <citation type="submission" date="2023-02" db="EMBL/GenBank/DDBJ databases">
        <title>Complete genome sequence of a novel bacterium Oceanimonas sp. NTOU-MSR1 isolated from marine coast sediment.</title>
        <authorList>
            <person name="Yang H.-T."/>
            <person name="Chen Y.-L."/>
            <person name="Ho Y.-N."/>
        </authorList>
    </citation>
    <scope>NUCLEOTIDE SEQUENCE [LARGE SCALE GENOMIC DNA]</scope>
    <source>
        <strain evidence="1 2">NTOU-MSR1</strain>
    </source>
</reference>
<evidence type="ECO:0000313" key="2">
    <source>
        <dbReference type="Proteomes" id="UP001223802"/>
    </source>
</evidence>
<organism evidence="1 2">
    <name type="scientific">Oceanimonas pelagia</name>
    <dbReference type="NCBI Taxonomy" id="3028314"/>
    <lineage>
        <taxon>Bacteria</taxon>
        <taxon>Pseudomonadati</taxon>
        <taxon>Pseudomonadota</taxon>
        <taxon>Gammaproteobacteria</taxon>
        <taxon>Aeromonadales</taxon>
        <taxon>Aeromonadaceae</taxon>
        <taxon>Oceanimonas</taxon>
    </lineage>
</organism>
<name>A0AA50KRR0_9GAMM</name>
<proteinExistence type="predicted"/>
<dbReference type="AlphaFoldDB" id="A0AA50KRR0"/>
<protein>
    <submittedName>
        <fullName evidence="1">Uncharacterized protein</fullName>
    </submittedName>
</protein>
<keyword evidence="2" id="KW-1185">Reference proteome</keyword>
<sequence length="124" mass="13471">MAALSELVQRFMEQERGAANILPLESVTAQALAAARFHAGFADIAAIPEGADVAADTDISVSEWAQIRPLFLLYVERETALQLEATRSMGADPFGRSSSEVGNEITQMEADYPRRVFCIPVITV</sequence>
<evidence type="ECO:0000313" key="1">
    <source>
        <dbReference type="EMBL" id="WMC11762.1"/>
    </source>
</evidence>